<feature type="domain" description="HTH marR-type" evidence="1">
    <location>
        <begin position="18"/>
        <end position="155"/>
    </location>
</feature>
<dbReference type="Gene3D" id="1.10.10.10">
    <property type="entry name" value="Winged helix-like DNA-binding domain superfamily/Winged helix DNA-binding domain"/>
    <property type="match status" value="1"/>
</dbReference>
<accession>A0A8I0ESH4</accession>
<comment type="caution">
    <text evidence="2">The sequence shown here is derived from an EMBL/GenBank/DDBJ whole genome shotgun (WGS) entry which is preliminary data.</text>
</comment>
<dbReference type="InterPro" id="IPR000835">
    <property type="entry name" value="HTH_MarR-typ"/>
</dbReference>
<dbReference type="Proteomes" id="UP000620591">
    <property type="component" value="Unassembled WGS sequence"/>
</dbReference>
<dbReference type="AlphaFoldDB" id="A0A8I0ESH4"/>
<evidence type="ECO:0000313" key="3">
    <source>
        <dbReference type="Proteomes" id="UP000620591"/>
    </source>
</evidence>
<dbReference type="GO" id="GO:0003700">
    <property type="term" value="F:DNA-binding transcription factor activity"/>
    <property type="evidence" value="ECO:0007669"/>
    <property type="project" value="InterPro"/>
</dbReference>
<dbReference type="GO" id="GO:0006950">
    <property type="term" value="P:response to stress"/>
    <property type="evidence" value="ECO:0007669"/>
    <property type="project" value="TreeGrafter"/>
</dbReference>
<dbReference type="PANTHER" id="PTHR33164:SF99">
    <property type="entry name" value="MARR FAMILY REGULATORY PROTEIN"/>
    <property type="match status" value="1"/>
</dbReference>
<dbReference type="PROSITE" id="PS50995">
    <property type="entry name" value="HTH_MARR_2"/>
    <property type="match status" value="1"/>
</dbReference>
<dbReference type="SUPFAM" id="SSF46785">
    <property type="entry name" value="Winged helix' DNA-binding domain"/>
    <property type="match status" value="1"/>
</dbReference>
<dbReference type="InterPro" id="IPR039422">
    <property type="entry name" value="MarR/SlyA-like"/>
</dbReference>
<evidence type="ECO:0000313" key="2">
    <source>
        <dbReference type="EMBL" id="MBC9225616.1"/>
    </source>
</evidence>
<organism evidence="2 3">
    <name type="scientific">Aeromicrobium senzhongii</name>
    <dbReference type="NCBI Taxonomy" id="2663859"/>
    <lineage>
        <taxon>Bacteria</taxon>
        <taxon>Bacillati</taxon>
        <taxon>Actinomycetota</taxon>
        <taxon>Actinomycetes</taxon>
        <taxon>Propionibacteriales</taxon>
        <taxon>Nocardioidaceae</taxon>
        <taxon>Aeromicrobium</taxon>
    </lineage>
</organism>
<sequence>MAPTTAAADDVPWLSDEQQDHWRALIDLLAILPPALDAQLKRDAGLNSYEYQVMTALSESRDHELGLSDLATRARCSLSRLSHALTRLERNGWVERFPGTEPGGRRMRARLTDDGMTQVENIAPGHVREVRRLVIDTLSDEQLAALADAARAITAAALDPESESCREIADC</sequence>
<dbReference type="InterPro" id="IPR036388">
    <property type="entry name" value="WH-like_DNA-bd_sf"/>
</dbReference>
<name>A0A8I0ESH4_9ACTN</name>
<protein>
    <submittedName>
        <fullName evidence="2">MarR family transcriptional regulator</fullName>
    </submittedName>
</protein>
<gene>
    <name evidence="2" type="ORF">IBG24_04725</name>
</gene>
<dbReference type="Pfam" id="PF01047">
    <property type="entry name" value="MarR"/>
    <property type="match status" value="1"/>
</dbReference>
<evidence type="ECO:0000259" key="1">
    <source>
        <dbReference type="PROSITE" id="PS50995"/>
    </source>
</evidence>
<dbReference type="InterPro" id="IPR036390">
    <property type="entry name" value="WH_DNA-bd_sf"/>
</dbReference>
<proteinExistence type="predicted"/>
<dbReference type="EMBL" id="JACTVM010000001">
    <property type="protein sequence ID" value="MBC9225616.1"/>
    <property type="molecule type" value="Genomic_DNA"/>
</dbReference>
<dbReference type="PANTHER" id="PTHR33164">
    <property type="entry name" value="TRANSCRIPTIONAL REGULATOR, MARR FAMILY"/>
    <property type="match status" value="1"/>
</dbReference>
<dbReference type="SMART" id="SM00347">
    <property type="entry name" value="HTH_MARR"/>
    <property type="match status" value="1"/>
</dbReference>
<reference evidence="2" key="1">
    <citation type="submission" date="2020-09" db="EMBL/GenBank/DDBJ databases">
        <title>Novel species in genus Aeromicrobium.</title>
        <authorList>
            <person name="Zhang G."/>
        </authorList>
    </citation>
    <scope>NUCLEOTIDE SEQUENCE</scope>
    <source>
        <strain evidence="2">Zg-636</strain>
    </source>
</reference>